<reference evidence="2" key="1">
    <citation type="submission" date="2021-10" db="EMBL/GenBank/DDBJ databases">
        <title>Tropical sea cucumber genome reveals ecological adaptation and Cuvierian tubules defense mechanism.</title>
        <authorList>
            <person name="Chen T."/>
        </authorList>
    </citation>
    <scope>NUCLEOTIDE SEQUENCE</scope>
    <source>
        <strain evidence="2">Nanhai2018</strain>
        <tissue evidence="2">Muscle</tissue>
    </source>
</reference>
<accession>A0A9Q1C757</accession>
<comment type="caution">
    <text evidence="2">The sequence shown here is derived from an EMBL/GenBank/DDBJ whole genome shotgun (WGS) entry which is preliminary data.</text>
</comment>
<keyword evidence="1" id="KW-1133">Transmembrane helix</keyword>
<dbReference type="EMBL" id="JAIZAY010000007">
    <property type="protein sequence ID" value="KAJ8039111.1"/>
    <property type="molecule type" value="Genomic_DNA"/>
</dbReference>
<evidence type="ECO:0000313" key="3">
    <source>
        <dbReference type="Proteomes" id="UP001152320"/>
    </source>
</evidence>
<evidence type="ECO:0000256" key="1">
    <source>
        <dbReference type="SAM" id="Phobius"/>
    </source>
</evidence>
<keyword evidence="3" id="KW-1185">Reference proteome</keyword>
<feature type="transmembrane region" description="Helical" evidence="1">
    <location>
        <begin position="66"/>
        <end position="90"/>
    </location>
</feature>
<protein>
    <submittedName>
        <fullName evidence="2">Uncharacterized protein</fullName>
    </submittedName>
</protein>
<keyword evidence="1" id="KW-0472">Membrane</keyword>
<dbReference type="AlphaFoldDB" id="A0A9Q1C757"/>
<evidence type="ECO:0000313" key="2">
    <source>
        <dbReference type="EMBL" id="KAJ8039111.1"/>
    </source>
</evidence>
<organism evidence="2 3">
    <name type="scientific">Holothuria leucospilota</name>
    <name type="common">Black long sea cucumber</name>
    <name type="synonym">Mertensiothuria leucospilota</name>
    <dbReference type="NCBI Taxonomy" id="206669"/>
    <lineage>
        <taxon>Eukaryota</taxon>
        <taxon>Metazoa</taxon>
        <taxon>Echinodermata</taxon>
        <taxon>Eleutherozoa</taxon>
        <taxon>Echinozoa</taxon>
        <taxon>Holothuroidea</taxon>
        <taxon>Aspidochirotacea</taxon>
        <taxon>Aspidochirotida</taxon>
        <taxon>Holothuriidae</taxon>
        <taxon>Holothuria</taxon>
    </lineage>
</organism>
<keyword evidence="1" id="KW-0812">Transmembrane</keyword>
<name>A0A9Q1C757_HOLLE</name>
<dbReference type="Proteomes" id="UP001152320">
    <property type="component" value="Chromosome 7"/>
</dbReference>
<gene>
    <name evidence="2" type="ORF">HOLleu_16730</name>
</gene>
<sequence>MQDIHNKRRSVKRKIPAAAVDQFIRSSSHFPVSEHFISKAIQGGEHISTGISVSLWLSIIQKTSKMFSWCTVHIFIGLLVVFGSVALPVLEEPLTFEVDGITHFETRTVSDNIVTLTDTQDQFIVTLDYGRDIALINNLKTGACYFSDLENFPIKEDDHVPVLVVEGKNDFHRNGLEVVLTPVGRIPYNYVHLTNDAKVAEQCVSKPSFWLEKEDEGRNRRGLKCDGDCWLPICIDVDIDVDINWPW</sequence>
<proteinExistence type="predicted"/>